<dbReference type="PIRSF" id="PIRSF036692">
    <property type="entry name" value="SDH_B"/>
    <property type="match status" value="1"/>
</dbReference>
<keyword evidence="4 10" id="KW-0004">4Fe-4S</keyword>
<dbReference type="InterPro" id="IPR029009">
    <property type="entry name" value="ASB_dom_sf"/>
</dbReference>
<dbReference type="PANTHER" id="PTHR30182">
    <property type="entry name" value="L-SERINE DEHYDRATASE"/>
    <property type="match status" value="1"/>
</dbReference>
<feature type="domain" description="ACT" evidence="11">
    <location>
        <begin position="152"/>
        <end position="224"/>
    </location>
</feature>
<dbReference type="InterPro" id="IPR051318">
    <property type="entry name" value="Fe-S_L-Ser"/>
</dbReference>
<dbReference type="GO" id="GO:0046872">
    <property type="term" value="F:metal ion binding"/>
    <property type="evidence" value="ECO:0007669"/>
    <property type="project" value="UniProtKB-KW"/>
</dbReference>
<evidence type="ECO:0000256" key="9">
    <source>
        <dbReference type="ARBA" id="ARBA00049406"/>
    </source>
</evidence>
<evidence type="ECO:0000256" key="6">
    <source>
        <dbReference type="ARBA" id="ARBA00023004"/>
    </source>
</evidence>
<keyword evidence="8 10" id="KW-0456">Lyase</keyword>
<keyword evidence="6 10" id="KW-0408">Iron</keyword>
<dbReference type="RefSeq" id="WP_119443921.1">
    <property type="nucleotide sequence ID" value="NZ_CP032317.1"/>
</dbReference>
<dbReference type="GO" id="GO:0051539">
    <property type="term" value="F:4 iron, 4 sulfur cluster binding"/>
    <property type="evidence" value="ECO:0007669"/>
    <property type="project" value="UniProtKB-UniRule"/>
</dbReference>
<keyword evidence="7 10" id="KW-0411">Iron-sulfur</keyword>
<evidence type="ECO:0000256" key="1">
    <source>
        <dbReference type="ARBA" id="ARBA00001966"/>
    </source>
</evidence>
<proteinExistence type="inferred from homology"/>
<evidence type="ECO:0000256" key="3">
    <source>
        <dbReference type="ARBA" id="ARBA00022432"/>
    </source>
</evidence>
<dbReference type="PANTHER" id="PTHR30182:SF12">
    <property type="entry name" value="L-SERINE DEHYDRATASE, BETA CHAIN-RELATED"/>
    <property type="match status" value="1"/>
</dbReference>
<sequence>MAEKSSIFDMIGPVMIGPSSSHTAGVVRIARAAIRVLGSLPTHATITFYNSFARTYEGHGSDRAIVAGLLDYPTDDKRIREAFEHAKAAGLQYTFQGIGNASTMHPNTIRLQLRDERTGSEVDVIGQSRGGGVIRIVEVDGFPCDFSAGLHTLIIDADDVKGSIAFIADVIAHDDCNIATMNVSRKGKNQVARQFIEIDSALSEVALQYLRHLRWVHQVRYIPAIE</sequence>
<comment type="cofactor">
    <cofactor evidence="1 10">
        <name>[4Fe-4S] cluster</name>
        <dbReference type="ChEBI" id="CHEBI:49883"/>
    </cofactor>
</comment>
<dbReference type="Pfam" id="PF03315">
    <property type="entry name" value="SDH_beta"/>
    <property type="match status" value="1"/>
</dbReference>
<dbReference type="InterPro" id="IPR002912">
    <property type="entry name" value="ACT_dom"/>
</dbReference>
<dbReference type="SUPFAM" id="SSF55021">
    <property type="entry name" value="ACT-like"/>
    <property type="match status" value="1"/>
</dbReference>
<dbReference type="Gene3D" id="3.30.1330.90">
    <property type="entry name" value="D-3-phosphoglycerate dehydrogenase, domain 3"/>
    <property type="match status" value="1"/>
</dbReference>
<dbReference type="KEGG" id="hyh:D3Y59_04210"/>
<dbReference type="InterPro" id="IPR045865">
    <property type="entry name" value="ACT-like_dom_sf"/>
</dbReference>
<dbReference type="GO" id="GO:0006094">
    <property type="term" value="P:gluconeogenesis"/>
    <property type="evidence" value="ECO:0007669"/>
    <property type="project" value="UniProtKB-KW"/>
</dbReference>
<dbReference type="Gene3D" id="3.30.70.260">
    <property type="match status" value="1"/>
</dbReference>
<keyword evidence="3 10" id="KW-0312">Gluconeogenesis</keyword>
<reference evidence="12 13" key="1">
    <citation type="submission" date="2018-09" db="EMBL/GenBank/DDBJ databases">
        <title>Hymenobacter medium sp. nov., isolated from R2A medium.</title>
        <authorList>
            <person name="Yingchao G."/>
        </authorList>
    </citation>
    <scope>NUCLEOTIDE SEQUENCE [LARGE SCALE GENOMIC DNA]</scope>
    <source>
        <strain evidence="13">sh-6</strain>
    </source>
</reference>
<dbReference type="InterPro" id="IPR005131">
    <property type="entry name" value="Ser_deHydtase_bsu"/>
</dbReference>
<evidence type="ECO:0000256" key="10">
    <source>
        <dbReference type="RuleBase" id="RU366059"/>
    </source>
</evidence>
<dbReference type="GO" id="GO:0003941">
    <property type="term" value="F:L-serine ammonia-lyase activity"/>
    <property type="evidence" value="ECO:0007669"/>
    <property type="project" value="UniProtKB-UniRule"/>
</dbReference>
<dbReference type="EMBL" id="CP032317">
    <property type="protein sequence ID" value="AYA36336.1"/>
    <property type="molecule type" value="Genomic_DNA"/>
</dbReference>
<dbReference type="NCBIfam" id="TIGR00719">
    <property type="entry name" value="sda_beta"/>
    <property type="match status" value="1"/>
</dbReference>
<dbReference type="AlphaFoldDB" id="A0A3B7R9Q4"/>
<dbReference type="EC" id="4.3.1.17" evidence="10"/>
<name>A0A3B7R9Q4_9BACT</name>
<keyword evidence="5 10" id="KW-0479">Metal-binding</keyword>
<dbReference type="PROSITE" id="PS51671">
    <property type="entry name" value="ACT"/>
    <property type="match status" value="1"/>
</dbReference>
<dbReference type="CDD" id="cd04903">
    <property type="entry name" value="ACT_LSD"/>
    <property type="match status" value="1"/>
</dbReference>
<evidence type="ECO:0000256" key="4">
    <source>
        <dbReference type="ARBA" id="ARBA00022485"/>
    </source>
</evidence>
<keyword evidence="13" id="KW-1185">Reference proteome</keyword>
<comment type="similarity">
    <text evidence="2 10">Belongs to the iron-sulfur dependent L-serine dehydratase family.</text>
</comment>
<evidence type="ECO:0000313" key="13">
    <source>
        <dbReference type="Proteomes" id="UP000262802"/>
    </source>
</evidence>
<gene>
    <name evidence="12" type="primary">sdaAB</name>
    <name evidence="12" type="ORF">D3Y59_04210</name>
</gene>
<dbReference type="Proteomes" id="UP000262802">
    <property type="component" value="Chromosome"/>
</dbReference>
<evidence type="ECO:0000313" key="12">
    <source>
        <dbReference type="EMBL" id="AYA36336.1"/>
    </source>
</evidence>
<protein>
    <recommendedName>
        <fullName evidence="10">L-serine dehydratase</fullName>
        <ecNumber evidence="10">4.3.1.17</ecNumber>
    </recommendedName>
</protein>
<evidence type="ECO:0000256" key="2">
    <source>
        <dbReference type="ARBA" id="ARBA00008636"/>
    </source>
</evidence>
<evidence type="ECO:0000256" key="8">
    <source>
        <dbReference type="ARBA" id="ARBA00023239"/>
    </source>
</evidence>
<dbReference type="OrthoDB" id="9805537at2"/>
<accession>A0A3B7R9Q4</accession>
<dbReference type="InterPro" id="IPR004643">
    <property type="entry name" value="Fe-S_L-Ser_bsu"/>
</dbReference>
<dbReference type="SUPFAM" id="SSF143548">
    <property type="entry name" value="Serine metabolism enzymes domain"/>
    <property type="match status" value="1"/>
</dbReference>
<organism evidence="12 13">
    <name type="scientific">Hymenobacter oligotrophus</name>
    <dbReference type="NCBI Taxonomy" id="2319843"/>
    <lineage>
        <taxon>Bacteria</taxon>
        <taxon>Pseudomonadati</taxon>
        <taxon>Bacteroidota</taxon>
        <taxon>Cytophagia</taxon>
        <taxon>Cytophagales</taxon>
        <taxon>Hymenobacteraceae</taxon>
        <taxon>Hymenobacter</taxon>
    </lineage>
</organism>
<evidence type="ECO:0000256" key="7">
    <source>
        <dbReference type="ARBA" id="ARBA00023014"/>
    </source>
</evidence>
<comment type="catalytic activity">
    <reaction evidence="9 10">
        <text>L-serine = pyruvate + NH4(+)</text>
        <dbReference type="Rhea" id="RHEA:19169"/>
        <dbReference type="ChEBI" id="CHEBI:15361"/>
        <dbReference type="ChEBI" id="CHEBI:28938"/>
        <dbReference type="ChEBI" id="CHEBI:33384"/>
        <dbReference type="EC" id="4.3.1.17"/>
    </reaction>
</comment>
<evidence type="ECO:0000259" key="11">
    <source>
        <dbReference type="PROSITE" id="PS51671"/>
    </source>
</evidence>
<evidence type="ECO:0000256" key="5">
    <source>
        <dbReference type="ARBA" id="ARBA00022723"/>
    </source>
</evidence>